<gene>
    <name evidence="3" type="ORF">VZC37_13665</name>
</gene>
<dbReference type="RefSeq" id="WP_330433093.1">
    <property type="nucleotide sequence ID" value="NZ_JAZDUF010000003.1"/>
</dbReference>
<evidence type="ECO:0000313" key="4">
    <source>
        <dbReference type="Proteomes" id="UP001347146"/>
    </source>
</evidence>
<dbReference type="InterPro" id="IPR010427">
    <property type="entry name" value="DUF1023"/>
</dbReference>
<reference evidence="3 4" key="1">
    <citation type="submission" date="2024-01" db="EMBL/GenBank/DDBJ databases">
        <title>Draft genome sequence of Gordonia sp. LSe1-13.</title>
        <authorList>
            <person name="Suphannarot A."/>
            <person name="Mingma R."/>
        </authorList>
    </citation>
    <scope>NUCLEOTIDE SEQUENCE [LARGE SCALE GENOMIC DNA]</scope>
    <source>
        <strain evidence="3 4">LSe1-13</strain>
    </source>
</reference>
<dbReference type="GO" id="GO:0016787">
    <property type="term" value="F:hydrolase activity"/>
    <property type="evidence" value="ECO:0007669"/>
    <property type="project" value="UniProtKB-KW"/>
</dbReference>
<dbReference type="EMBL" id="JAZDUF010000003">
    <property type="protein sequence ID" value="MEE3851388.1"/>
    <property type="molecule type" value="Genomic_DNA"/>
</dbReference>
<feature type="region of interest" description="Disordered" evidence="1">
    <location>
        <begin position="477"/>
        <end position="499"/>
    </location>
</feature>
<evidence type="ECO:0000313" key="3">
    <source>
        <dbReference type="EMBL" id="MEE3851388.1"/>
    </source>
</evidence>
<sequence>MRPTISELRLWRPAAVTAAGAGIAVIAQSLSSSVQAVGRALDDVRWLGATHDAVVQHAAAEQAGADEARKALTRIADEAALAGAELASAREWLLREIDGAVADGFVVTDHGTVTDPAGRVEQAKVVEARILQGVSTIDAIDERHGARLEQLVAALSGTTGTDTDPIRLPDGNTADPERVVTALTQMTPRTRREFLSRLTDVDRRRVMLADPHTIGNLDGVDFELRASANDVAIRAALDAERNAGRGDGPRARRLEDFLRPLADGTRRRFIAFDPAGHGHFIEMVGELGPTTRNVAILVPGTGADLDSSATTTDVATELARATGGPVLVYLDGDLPLTTGFEGLGEAAARGALLGTFAGPLGQALGFAGGIAESVDDSAVDPRFAREMAPDLVAFAAELDAEIAATAPGAATTVIGHSYGGSVVGSAEQLGLRADRVIYASSAGTGVFDGPWRNPNPDVERYSMTAPGDPIHLVQSLPGNPHGDDPDTAPGVHRMDTGLFGADPDGHRAPVEGVSGHGDYWQDPASDAFRNVVAVILGEQPTPYPRG</sequence>
<keyword evidence="3" id="KW-0378">Hydrolase</keyword>
<comment type="caution">
    <text evidence="3">The sequence shown here is derived from an EMBL/GenBank/DDBJ whole genome shotgun (WGS) entry which is preliminary data.</text>
</comment>
<dbReference type="InterPro" id="IPR029058">
    <property type="entry name" value="AB_hydrolase_fold"/>
</dbReference>
<proteinExistence type="predicted"/>
<accession>A0ABU7ME77</accession>
<evidence type="ECO:0000259" key="2">
    <source>
        <dbReference type="Pfam" id="PF06259"/>
    </source>
</evidence>
<organism evidence="3 4">
    <name type="scientific">Gordonia sesuvii</name>
    <dbReference type="NCBI Taxonomy" id="3116777"/>
    <lineage>
        <taxon>Bacteria</taxon>
        <taxon>Bacillati</taxon>
        <taxon>Actinomycetota</taxon>
        <taxon>Actinomycetes</taxon>
        <taxon>Mycobacteriales</taxon>
        <taxon>Gordoniaceae</taxon>
        <taxon>Gordonia</taxon>
    </lineage>
</organism>
<feature type="domain" description="DUF1023" evidence="2">
    <location>
        <begin position="378"/>
        <end position="473"/>
    </location>
</feature>
<keyword evidence="4" id="KW-1185">Reference proteome</keyword>
<dbReference type="SUPFAM" id="SSF53474">
    <property type="entry name" value="alpha/beta-Hydrolases"/>
    <property type="match status" value="1"/>
</dbReference>
<name>A0ABU7ME77_9ACTN</name>
<evidence type="ECO:0000256" key="1">
    <source>
        <dbReference type="SAM" id="MobiDB-lite"/>
    </source>
</evidence>
<dbReference type="Proteomes" id="UP001347146">
    <property type="component" value="Unassembled WGS sequence"/>
</dbReference>
<dbReference type="Pfam" id="PF06259">
    <property type="entry name" value="Abhydrolase_8"/>
    <property type="match status" value="1"/>
</dbReference>
<protein>
    <submittedName>
        <fullName evidence="3">Alpha/beta hydrolase</fullName>
    </submittedName>
</protein>